<gene>
    <name evidence="1" type="ORF">EUX48_05285</name>
</gene>
<evidence type="ECO:0000313" key="2">
    <source>
        <dbReference type="Proteomes" id="UP000316888"/>
    </source>
</evidence>
<name>A0A502LGE3_HAEHA</name>
<sequence length="43" mass="5179">VNQSHKSKFGKERNIWAELKKRGYKLSQYELVEIPKNQIDFVE</sequence>
<reference evidence="1 2" key="1">
    <citation type="submission" date="2019-01" db="EMBL/GenBank/DDBJ databases">
        <title>Comparative genomic analysis identifies haemin-independent Haemophilus haemolyticus: a formal re-classification of Haemophilus intermedius.</title>
        <authorList>
            <person name="Harris T.M."/>
            <person name="Price E.P."/>
            <person name="Sarovich D.S."/>
            <person name="Norskov-Lauritsen N."/>
            <person name="Beissbarth J."/>
            <person name="Chang A.B."/>
            <person name="Smith-Vaughan H.C."/>
        </authorList>
    </citation>
    <scope>NUCLEOTIDE SEQUENCE [LARGE SCALE GENOMIC DNA]</scope>
    <source>
        <strain evidence="1 2">60824 B Hi-4</strain>
    </source>
</reference>
<protein>
    <submittedName>
        <fullName evidence="1">Replication initiation protein</fullName>
    </submittedName>
</protein>
<evidence type="ECO:0000313" key="1">
    <source>
        <dbReference type="EMBL" id="TPH22936.1"/>
    </source>
</evidence>
<dbReference type="EMBL" id="SDPB01000013">
    <property type="protein sequence ID" value="TPH22936.1"/>
    <property type="molecule type" value="Genomic_DNA"/>
</dbReference>
<dbReference type="Proteomes" id="UP000316888">
    <property type="component" value="Unassembled WGS sequence"/>
</dbReference>
<proteinExistence type="predicted"/>
<organism evidence="1 2">
    <name type="scientific">Haemophilus haemolyticus</name>
    <dbReference type="NCBI Taxonomy" id="726"/>
    <lineage>
        <taxon>Bacteria</taxon>
        <taxon>Pseudomonadati</taxon>
        <taxon>Pseudomonadota</taxon>
        <taxon>Gammaproteobacteria</taxon>
        <taxon>Pasteurellales</taxon>
        <taxon>Pasteurellaceae</taxon>
        <taxon>Haemophilus</taxon>
    </lineage>
</organism>
<dbReference type="AlphaFoldDB" id="A0A502LGE3"/>
<comment type="caution">
    <text evidence="1">The sequence shown here is derived from an EMBL/GenBank/DDBJ whole genome shotgun (WGS) entry which is preliminary data.</text>
</comment>
<accession>A0A502LGE3</accession>
<feature type="non-terminal residue" evidence="1">
    <location>
        <position position="1"/>
    </location>
</feature>